<protein>
    <submittedName>
        <fullName evidence="2">Uncharacterized protein</fullName>
    </submittedName>
</protein>
<sequence length="855" mass="102485">MLSIKINSSQESSPNDEPLNINFNDRINSLNLSLMHHLESLPNTNLSLEQIFHRIPVIFRFLHKSLQSQQKFSNEYHYLSDTIQNMISIFSQYVHDRHVHENELFALKEKITQLIGQIGYTQYSLEQYWTIIYSLEHEIERLQMLLQNPQVLQVNLQKFQALQETQKIHLDRFIKGNEKLKILIKKQKNSVELIQTQIETDLEELQRLKPILDRVKAEEKDVNNHRSQIGLSFKNNHQINDASFLEKQNLHLQTIIETTKNMEHEYNDRMKTTQNQYDLVQKQFNDLKNNYNQNNQNLLSIQANETNIKQEIENVKNQINAEQTRSMGYRDKIQNLQHQTHEFELVKRHENNIIKSEEHKNIRLERKQLMLRHNRLKLDNHIQYLTEQLNHIIKKNQTNEHIITINNVHLKDQQNKITTIKIALRKFIHLNNNFEKILQENRFIRIDEQEKLRSIKQISFQKRKQLITHRKRLHILSTNEHNLIDKTIRNSFEIIRLNSIFHNINSTEKYFQSMVRNKKTELMKREKERTSLSHYLRDHNDRTHFLSKKHQLIENELASKIDHYQLLDNNLLKQNYTQIIISNRKQHVIYLYKQKLQILNGLDTKNNQLESLSDNETHRIINKTHENEQLKLNIHNLKQQIANTISKNKRHLDEYSLLNEKIRLYTQLDDIYNQQQQQCSFHIDQFSRRILHLQQENKQLLTSLQNVRKEAIVTTTYQHSKVLKNDDLHRILSYRPLIGRDSPTRVHTDKALENYSTLTKRYSQIIHECVQWREKLAWINQLYSIKEKLENIRHHCLIDKGMLTCFPPPLCVNVPQSQFFCSIHNQNAIATYILLHNPTVKRKEEECEQSETTAV</sequence>
<accession>A0A820C8I7</accession>
<evidence type="ECO:0000313" key="2">
    <source>
        <dbReference type="EMBL" id="CAF4209894.1"/>
    </source>
</evidence>
<reference evidence="2" key="1">
    <citation type="submission" date="2021-02" db="EMBL/GenBank/DDBJ databases">
        <authorList>
            <person name="Nowell W R."/>
        </authorList>
    </citation>
    <scope>NUCLEOTIDE SEQUENCE</scope>
</reference>
<dbReference type="EMBL" id="CAJOBO010000391">
    <property type="protein sequence ID" value="CAF4209894.1"/>
    <property type="molecule type" value="Genomic_DNA"/>
</dbReference>
<feature type="coiled-coil region" evidence="1">
    <location>
        <begin position="620"/>
        <end position="654"/>
    </location>
</feature>
<name>A0A820C8I7_9BILA</name>
<dbReference type="Proteomes" id="UP000663851">
    <property type="component" value="Unassembled WGS sequence"/>
</dbReference>
<gene>
    <name evidence="2" type="ORF">HFQ381_LOCUS7986</name>
</gene>
<dbReference type="AlphaFoldDB" id="A0A820C8I7"/>
<organism evidence="2 3">
    <name type="scientific">Rotaria socialis</name>
    <dbReference type="NCBI Taxonomy" id="392032"/>
    <lineage>
        <taxon>Eukaryota</taxon>
        <taxon>Metazoa</taxon>
        <taxon>Spiralia</taxon>
        <taxon>Gnathifera</taxon>
        <taxon>Rotifera</taxon>
        <taxon>Eurotatoria</taxon>
        <taxon>Bdelloidea</taxon>
        <taxon>Philodinida</taxon>
        <taxon>Philodinidae</taxon>
        <taxon>Rotaria</taxon>
    </lineage>
</organism>
<evidence type="ECO:0000313" key="3">
    <source>
        <dbReference type="Proteomes" id="UP000663851"/>
    </source>
</evidence>
<evidence type="ECO:0000256" key="1">
    <source>
        <dbReference type="SAM" id="Coils"/>
    </source>
</evidence>
<keyword evidence="1" id="KW-0175">Coiled coil</keyword>
<feature type="coiled-coil region" evidence="1">
    <location>
        <begin position="270"/>
        <end position="325"/>
    </location>
</feature>
<proteinExistence type="predicted"/>
<comment type="caution">
    <text evidence="2">The sequence shown here is derived from an EMBL/GenBank/DDBJ whole genome shotgun (WGS) entry which is preliminary data.</text>
</comment>